<proteinExistence type="predicted"/>
<organism evidence="1 2">
    <name type="scientific">Paenarthrobacter nicotinovorans</name>
    <name type="common">Arthrobacter nicotinovorans</name>
    <dbReference type="NCBI Taxonomy" id="29320"/>
    <lineage>
        <taxon>Bacteria</taxon>
        <taxon>Bacillati</taxon>
        <taxon>Actinomycetota</taxon>
        <taxon>Actinomycetes</taxon>
        <taxon>Micrococcales</taxon>
        <taxon>Micrococcaceae</taxon>
        <taxon>Paenarthrobacter</taxon>
    </lineage>
</organism>
<dbReference type="EMBL" id="JAUSSW010000007">
    <property type="protein sequence ID" value="MDQ0103058.1"/>
    <property type="molecule type" value="Genomic_DNA"/>
</dbReference>
<dbReference type="SUPFAM" id="SSF103378">
    <property type="entry name" value="2-methylcitrate dehydratase PrpD"/>
    <property type="match status" value="1"/>
</dbReference>
<protein>
    <submittedName>
        <fullName evidence="1">2-methylcitrate dehydratase PrpD</fullName>
    </submittedName>
</protein>
<evidence type="ECO:0000313" key="1">
    <source>
        <dbReference type="EMBL" id="MDQ0103058.1"/>
    </source>
</evidence>
<keyword evidence="2" id="KW-1185">Reference proteome</keyword>
<accession>A0ABT9TN03</accession>
<name>A0ABT9TN03_PAENI</name>
<reference evidence="1 2" key="1">
    <citation type="submission" date="2023-07" db="EMBL/GenBank/DDBJ databases">
        <title>Sorghum-associated microbial communities from plants grown in Nebraska, USA.</title>
        <authorList>
            <person name="Schachtman D."/>
        </authorList>
    </citation>
    <scope>NUCLEOTIDE SEQUENCE [LARGE SCALE GENOMIC DNA]</scope>
    <source>
        <strain evidence="1 2">CC523</strain>
    </source>
</reference>
<dbReference type="InterPro" id="IPR042183">
    <property type="entry name" value="MmgE/PrpD_sf_1"/>
</dbReference>
<comment type="caution">
    <text evidence="1">The sequence shown here is derived from an EMBL/GenBank/DDBJ whole genome shotgun (WGS) entry which is preliminary data.</text>
</comment>
<dbReference type="Proteomes" id="UP001244563">
    <property type="component" value="Unassembled WGS sequence"/>
</dbReference>
<evidence type="ECO:0000313" key="2">
    <source>
        <dbReference type="Proteomes" id="UP001244563"/>
    </source>
</evidence>
<gene>
    <name evidence="1" type="ORF">J2T10_002715</name>
</gene>
<sequence length="64" mass="6859">METTQATASQTFSKFFTSLDLSDIPSSAQHRAKLHILDTLGAGIAGSASLEAEVRRLALARRGR</sequence>
<dbReference type="Gene3D" id="1.10.4100.10">
    <property type="entry name" value="2-methylcitrate dehydratase PrpD"/>
    <property type="match status" value="1"/>
</dbReference>
<dbReference type="InterPro" id="IPR036148">
    <property type="entry name" value="MmgE/PrpD_sf"/>
</dbReference>